<dbReference type="WBParaSite" id="ES5_v2.g11503.t1">
    <property type="protein sequence ID" value="ES5_v2.g11503.t1"/>
    <property type="gene ID" value="ES5_v2.g11503"/>
</dbReference>
<dbReference type="Proteomes" id="UP000887579">
    <property type="component" value="Unplaced"/>
</dbReference>
<reference evidence="2" key="1">
    <citation type="submission" date="2022-11" db="UniProtKB">
        <authorList>
            <consortium name="WormBaseParasite"/>
        </authorList>
    </citation>
    <scope>IDENTIFICATION</scope>
</reference>
<organism evidence="1 2">
    <name type="scientific">Panagrolaimus sp. ES5</name>
    <dbReference type="NCBI Taxonomy" id="591445"/>
    <lineage>
        <taxon>Eukaryota</taxon>
        <taxon>Metazoa</taxon>
        <taxon>Ecdysozoa</taxon>
        <taxon>Nematoda</taxon>
        <taxon>Chromadorea</taxon>
        <taxon>Rhabditida</taxon>
        <taxon>Tylenchina</taxon>
        <taxon>Panagrolaimomorpha</taxon>
        <taxon>Panagrolaimoidea</taxon>
        <taxon>Panagrolaimidae</taxon>
        <taxon>Panagrolaimus</taxon>
    </lineage>
</organism>
<evidence type="ECO:0000313" key="1">
    <source>
        <dbReference type="Proteomes" id="UP000887579"/>
    </source>
</evidence>
<sequence length="277" mass="31779">MFTQLKNLVTGSVNLMKNVCELEDGIEADWYPGIQLKGQYDTPEKKLDLLQTCKNQTPEKALKSDYPTIKVISEKTANQRRANFQKSPTNKEIREEFLANVWVHVKMPSEFSYSGAIMLNCARQGLLHSILRHFDDWAKIIPGFQSGINSDIQKQINQIGSAKTPSESRKLLDEFDSVFSGLEDASLIVLHERQMEIFRYLQKNVTYANYLGEGCNDRGSQQVYWKIKDDPILATCVSGQLFFPDSEFQDSRPIRTIVTVFAMPKKDFNDQFIVKLY</sequence>
<name>A0AC34F3K3_9BILA</name>
<evidence type="ECO:0000313" key="2">
    <source>
        <dbReference type="WBParaSite" id="ES5_v2.g11503.t1"/>
    </source>
</evidence>
<proteinExistence type="predicted"/>
<protein>
    <submittedName>
        <fullName evidence="2">Uncharacterized protein</fullName>
    </submittedName>
</protein>
<accession>A0AC34F3K3</accession>